<organism evidence="9 10">
    <name type="scientific">Microbacterium pumilum</name>
    <dbReference type="NCBI Taxonomy" id="344165"/>
    <lineage>
        <taxon>Bacteria</taxon>
        <taxon>Bacillati</taxon>
        <taxon>Actinomycetota</taxon>
        <taxon>Actinomycetes</taxon>
        <taxon>Micrococcales</taxon>
        <taxon>Microbacteriaceae</taxon>
        <taxon>Microbacterium</taxon>
    </lineage>
</organism>
<dbReference type="RefSeq" id="WP_344058491.1">
    <property type="nucleotide sequence ID" value="NZ_BAAAOH010000001.1"/>
</dbReference>
<comment type="similarity">
    <text evidence="2 8">Belongs to the lactate permease family.</text>
</comment>
<reference evidence="10" key="1">
    <citation type="journal article" date="2019" name="Int. J. Syst. Evol. Microbiol.">
        <title>The Global Catalogue of Microorganisms (GCM) 10K type strain sequencing project: providing services to taxonomists for standard genome sequencing and annotation.</title>
        <authorList>
            <consortium name="The Broad Institute Genomics Platform"/>
            <consortium name="The Broad Institute Genome Sequencing Center for Infectious Disease"/>
            <person name="Wu L."/>
            <person name="Ma J."/>
        </authorList>
    </citation>
    <scope>NUCLEOTIDE SEQUENCE [LARGE SCALE GENOMIC DNA]</scope>
    <source>
        <strain evidence="10">JCM 14902</strain>
    </source>
</reference>
<feature type="transmembrane region" description="Helical" evidence="8">
    <location>
        <begin position="173"/>
        <end position="195"/>
    </location>
</feature>
<feature type="transmembrane region" description="Helical" evidence="8">
    <location>
        <begin position="84"/>
        <end position="103"/>
    </location>
</feature>
<dbReference type="PANTHER" id="PTHR30003:SF0">
    <property type="entry name" value="GLYCOLATE PERMEASE GLCA-RELATED"/>
    <property type="match status" value="1"/>
</dbReference>
<evidence type="ECO:0000256" key="8">
    <source>
        <dbReference type="RuleBase" id="RU365092"/>
    </source>
</evidence>
<protein>
    <recommendedName>
        <fullName evidence="8">L-lactate permease</fullName>
    </recommendedName>
</protein>
<feature type="transmembrane region" description="Helical" evidence="8">
    <location>
        <begin position="428"/>
        <end position="446"/>
    </location>
</feature>
<keyword evidence="6 8" id="KW-1133">Transmembrane helix</keyword>
<evidence type="ECO:0000256" key="1">
    <source>
        <dbReference type="ARBA" id="ARBA00004651"/>
    </source>
</evidence>
<evidence type="ECO:0000256" key="7">
    <source>
        <dbReference type="ARBA" id="ARBA00023136"/>
    </source>
</evidence>
<gene>
    <name evidence="9" type="ORF">GCM10009777_06600</name>
</gene>
<evidence type="ECO:0000256" key="6">
    <source>
        <dbReference type="ARBA" id="ARBA00022989"/>
    </source>
</evidence>
<accession>A0ABP5DAC7</accession>
<dbReference type="PANTHER" id="PTHR30003">
    <property type="entry name" value="L-LACTATE PERMEASE"/>
    <property type="match status" value="1"/>
</dbReference>
<evidence type="ECO:0000313" key="9">
    <source>
        <dbReference type="EMBL" id="GAA1976338.1"/>
    </source>
</evidence>
<keyword evidence="3 8" id="KW-0813">Transport</keyword>
<keyword evidence="5 8" id="KW-0812">Transmembrane</keyword>
<dbReference type="Pfam" id="PF02652">
    <property type="entry name" value="Lactate_perm"/>
    <property type="match status" value="1"/>
</dbReference>
<feature type="transmembrane region" description="Helical" evidence="8">
    <location>
        <begin position="207"/>
        <end position="226"/>
    </location>
</feature>
<evidence type="ECO:0000256" key="2">
    <source>
        <dbReference type="ARBA" id="ARBA00010100"/>
    </source>
</evidence>
<feature type="transmembrane region" description="Helical" evidence="8">
    <location>
        <begin position="128"/>
        <end position="161"/>
    </location>
</feature>
<feature type="transmembrane region" description="Helical" evidence="8">
    <location>
        <begin position="52"/>
        <end position="72"/>
    </location>
</feature>
<keyword evidence="7 8" id="KW-0472">Membrane</keyword>
<dbReference type="NCBIfam" id="TIGR00795">
    <property type="entry name" value="lctP"/>
    <property type="match status" value="1"/>
</dbReference>
<dbReference type="EMBL" id="BAAAOH010000001">
    <property type="protein sequence ID" value="GAA1976338.1"/>
    <property type="molecule type" value="Genomic_DNA"/>
</dbReference>
<feature type="transmembrane region" description="Helical" evidence="8">
    <location>
        <begin position="21"/>
        <end position="46"/>
    </location>
</feature>
<keyword evidence="10" id="KW-1185">Reference proteome</keyword>
<comment type="caution">
    <text evidence="9">The sequence shown here is derived from an EMBL/GenBank/DDBJ whole genome shotgun (WGS) entry which is preliminary data.</text>
</comment>
<feature type="transmembrane region" description="Helical" evidence="8">
    <location>
        <begin position="545"/>
        <end position="562"/>
    </location>
</feature>
<dbReference type="Proteomes" id="UP001500326">
    <property type="component" value="Unassembled WGS sequence"/>
</dbReference>
<name>A0ABP5DAC7_9MICO</name>
<feature type="transmembrane region" description="Helical" evidence="8">
    <location>
        <begin position="452"/>
        <end position="475"/>
    </location>
</feature>
<comment type="function">
    <text evidence="8">Uptake of L-lactate across the membrane. Can also transport D-lactate and glycolate.</text>
</comment>
<dbReference type="InterPro" id="IPR003804">
    <property type="entry name" value="Lactate_perm"/>
</dbReference>
<sequence length="576" mass="60669">MTRMMARLEGEFPVFQQILDPVFGSLFFSALVAVIPLVTLFILLGVFRVKAWKASLVGLTLSILLAIVVWQMPAVQTASATVEGALYGIIPILWILVNALWVYRLTVVTGWFEVLGERIRAISDDQRILAILVAFCFGALLESLAGFGAPVAISIAMLMAAGMKPVKAAVVSLLANTAPVAFGAMAAPIIALSGVTGIDIHLLSQMAGRQTPFLAAFVPLILVFIVDGRRGIRQTWPIAVVAGLSFAIAQFVTSNFIAVEITDVVASVVTVIAVLLMLRVWKPAHTIAFDRAEGSETAGGGPRTGTATSATLVQVGEAVKVDQSLYTKARLTWNAVMPYVVIIIVFSISQIPVVKLWIAETTTIHFPWPELSITDAAGNPVGTEYKLNLLGTGGTLLLISGIIVALAYRVSFRRAVAAYAATLHQLRFTIVTVTAVLALAYVMNLSGQTQSLGAALAATGAFFIVLSPAIGWLGVAITGSDTSSNALFGLLQATTAEQVGISPILAAAANSSAGVLGKMLSPQNLAVAAAAASMAGKEGDLFRKLVWWSLGLLVVFTGLVYLQSTPLLGWMVPVAP</sequence>
<feature type="transmembrane region" description="Helical" evidence="8">
    <location>
        <begin position="389"/>
        <end position="408"/>
    </location>
</feature>
<evidence type="ECO:0000256" key="4">
    <source>
        <dbReference type="ARBA" id="ARBA00022475"/>
    </source>
</evidence>
<evidence type="ECO:0000313" key="10">
    <source>
        <dbReference type="Proteomes" id="UP001500326"/>
    </source>
</evidence>
<evidence type="ECO:0000256" key="3">
    <source>
        <dbReference type="ARBA" id="ARBA00022448"/>
    </source>
</evidence>
<keyword evidence="4 8" id="KW-1003">Cell membrane</keyword>
<feature type="transmembrane region" description="Helical" evidence="8">
    <location>
        <begin position="336"/>
        <end position="358"/>
    </location>
</feature>
<evidence type="ECO:0000256" key="5">
    <source>
        <dbReference type="ARBA" id="ARBA00022692"/>
    </source>
</evidence>
<feature type="transmembrane region" description="Helical" evidence="8">
    <location>
        <begin position="238"/>
        <end position="258"/>
    </location>
</feature>
<comment type="subcellular location">
    <subcellularLocation>
        <location evidence="1 8">Cell membrane</location>
        <topology evidence="1 8">Multi-pass membrane protein</topology>
    </subcellularLocation>
</comment>
<proteinExistence type="inferred from homology"/>
<feature type="transmembrane region" description="Helical" evidence="8">
    <location>
        <begin position="264"/>
        <end position="281"/>
    </location>
</feature>